<accession>T2JKN0</accession>
<reference evidence="1 2" key="1">
    <citation type="submission" date="2013-01" db="EMBL/GenBank/DDBJ databases">
        <authorList>
            <person name="Bench S."/>
        </authorList>
    </citation>
    <scope>NUCLEOTIDE SEQUENCE [LARGE SCALE GENOMIC DNA]</scope>
    <source>
        <strain evidence="1 2">WH 0402</strain>
    </source>
</reference>
<dbReference type="Proteomes" id="UP000018130">
    <property type="component" value="Unassembled WGS sequence"/>
</dbReference>
<protein>
    <submittedName>
        <fullName evidence="1">Histidinol dehydrogenase</fullName>
        <ecNumber evidence="1">1.1.1.23</ecNumber>
    </submittedName>
</protein>
<dbReference type="EC" id="1.1.1.23" evidence="1"/>
<comment type="caution">
    <text evidence="1">The sequence shown here is derived from an EMBL/GenBank/DDBJ whole genome shotgun (WGS) entry which is preliminary data.</text>
</comment>
<organism evidence="1 2">
    <name type="scientific">Crocosphaera watsonii WH 0402</name>
    <dbReference type="NCBI Taxonomy" id="1284629"/>
    <lineage>
        <taxon>Bacteria</taxon>
        <taxon>Bacillati</taxon>
        <taxon>Cyanobacteriota</taxon>
        <taxon>Cyanophyceae</taxon>
        <taxon>Oscillatoriophycideae</taxon>
        <taxon>Chroococcales</taxon>
        <taxon>Aphanothecaceae</taxon>
        <taxon>Crocosphaera</taxon>
    </lineage>
</organism>
<sequence length="38" mass="4566">MESLEQAVKITNQFAPHYLILTLAKPWDISKRKIRNRR</sequence>
<evidence type="ECO:0000313" key="2">
    <source>
        <dbReference type="Proteomes" id="UP000018130"/>
    </source>
</evidence>
<dbReference type="EMBL" id="CAQN01000268">
    <property type="protein sequence ID" value="CCQ65810.1"/>
    <property type="molecule type" value="Genomic_DNA"/>
</dbReference>
<proteinExistence type="predicted"/>
<dbReference type="GO" id="GO:0004399">
    <property type="term" value="F:histidinol dehydrogenase activity"/>
    <property type="evidence" value="ECO:0007669"/>
    <property type="project" value="UniProtKB-EC"/>
</dbReference>
<reference evidence="1 2" key="2">
    <citation type="submission" date="2013-09" db="EMBL/GenBank/DDBJ databases">
        <title>Whole genome comparison of six Crocosphaera watsonii strains with differing phenotypes.</title>
        <authorList>
            <person name="Bench S.R."/>
            <person name="Heller P."/>
            <person name="Frank I."/>
            <person name="Arciniega M."/>
            <person name="Shilova I.N."/>
            <person name="Zehr J.P."/>
        </authorList>
    </citation>
    <scope>NUCLEOTIDE SEQUENCE [LARGE SCALE GENOMIC DNA]</scope>
    <source>
        <strain evidence="1 2">WH 0402</strain>
    </source>
</reference>
<dbReference type="AlphaFoldDB" id="T2JKN0"/>
<keyword evidence="1" id="KW-0560">Oxidoreductase</keyword>
<evidence type="ECO:0000313" key="1">
    <source>
        <dbReference type="EMBL" id="CCQ65810.1"/>
    </source>
</evidence>
<gene>
    <name evidence="1" type="ORF">CWATWH0402_4188</name>
</gene>
<name>T2JKN0_CROWT</name>